<gene>
    <name evidence="2" type="ORF">G7070_11115</name>
</gene>
<keyword evidence="1" id="KW-1133">Transmembrane helix</keyword>
<protein>
    <recommendedName>
        <fullName evidence="4">Membrane protein YesL</fullName>
    </recommendedName>
</protein>
<keyword evidence="1" id="KW-0812">Transmembrane</keyword>
<name>A0A6G7Y7F5_9ACTN</name>
<feature type="transmembrane region" description="Helical" evidence="1">
    <location>
        <begin position="103"/>
        <end position="124"/>
    </location>
</feature>
<dbReference type="KEGG" id="prv:G7070_11115"/>
<keyword evidence="3" id="KW-1185">Reference proteome</keyword>
<dbReference type="Proteomes" id="UP000501058">
    <property type="component" value="Chromosome"/>
</dbReference>
<feature type="transmembrane region" description="Helical" evidence="1">
    <location>
        <begin position="172"/>
        <end position="195"/>
    </location>
</feature>
<accession>A0A6G7Y7F5</accession>
<feature type="transmembrane region" description="Helical" evidence="1">
    <location>
        <begin position="201"/>
        <end position="222"/>
    </location>
</feature>
<dbReference type="RefSeq" id="WP_166233796.1">
    <property type="nucleotide sequence ID" value="NZ_CP049865.1"/>
</dbReference>
<dbReference type="EMBL" id="CP049865">
    <property type="protein sequence ID" value="QIK72723.1"/>
    <property type="molecule type" value="Genomic_DNA"/>
</dbReference>
<proteinExistence type="predicted"/>
<evidence type="ECO:0000313" key="3">
    <source>
        <dbReference type="Proteomes" id="UP000501058"/>
    </source>
</evidence>
<keyword evidence="1" id="KW-0472">Membrane</keyword>
<sequence>MSATRGPSMPAPGFDEKPLARFAQRVYDLMVLDAWFVLVSLPWWVALVALAPDVSNAILFAATALSLGPALTGVLYALPRLDGETAPSTLFRRGLRQGWRQSLLLWAPVVAVAAFILVDIHLLSQRPEGVGLGWTIAFAALGIVGAPWAWLSQAIAAHFSFRTPDVARLAASYVLIRPLVAVGLLAMSLALVILTAWTFDWLLAFLGSIIGVVVISLTRPVFSHIESHFLADGDDPGDAPADPHAS</sequence>
<evidence type="ECO:0008006" key="4">
    <source>
        <dbReference type="Google" id="ProtNLM"/>
    </source>
</evidence>
<feature type="transmembrane region" description="Helical" evidence="1">
    <location>
        <begin position="29"/>
        <end position="51"/>
    </location>
</feature>
<evidence type="ECO:0000256" key="1">
    <source>
        <dbReference type="SAM" id="Phobius"/>
    </source>
</evidence>
<dbReference type="AlphaFoldDB" id="A0A6G7Y7F5"/>
<organism evidence="2 3">
    <name type="scientific">Propioniciclava coleopterorum</name>
    <dbReference type="NCBI Taxonomy" id="2714937"/>
    <lineage>
        <taxon>Bacteria</taxon>
        <taxon>Bacillati</taxon>
        <taxon>Actinomycetota</taxon>
        <taxon>Actinomycetes</taxon>
        <taxon>Propionibacteriales</taxon>
        <taxon>Propionibacteriaceae</taxon>
        <taxon>Propioniciclava</taxon>
    </lineage>
</organism>
<feature type="transmembrane region" description="Helical" evidence="1">
    <location>
        <begin position="57"/>
        <end position="78"/>
    </location>
</feature>
<feature type="transmembrane region" description="Helical" evidence="1">
    <location>
        <begin position="130"/>
        <end position="151"/>
    </location>
</feature>
<evidence type="ECO:0000313" key="2">
    <source>
        <dbReference type="EMBL" id="QIK72723.1"/>
    </source>
</evidence>
<reference evidence="2 3" key="1">
    <citation type="submission" date="2020-03" db="EMBL/GenBank/DDBJ databases">
        <title>Propioniciclava sp. nov., isolated from Hydrophilus acuminatus.</title>
        <authorList>
            <person name="Hyun D.-W."/>
            <person name="Bae J.-W."/>
        </authorList>
    </citation>
    <scope>NUCLEOTIDE SEQUENCE [LARGE SCALE GENOMIC DNA]</scope>
    <source>
        <strain evidence="2 3">HDW11</strain>
    </source>
</reference>